<dbReference type="GO" id="GO:0043138">
    <property type="term" value="F:3'-5' DNA helicase activity"/>
    <property type="evidence" value="ECO:0007669"/>
    <property type="project" value="UniProtKB-EC"/>
</dbReference>
<dbReference type="InterPro" id="IPR002464">
    <property type="entry name" value="DNA/RNA_helicase_DEAH_CS"/>
</dbReference>
<evidence type="ECO:0000256" key="1">
    <source>
        <dbReference type="ARBA" id="ARBA00005446"/>
    </source>
</evidence>
<dbReference type="Pfam" id="PF00270">
    <property type="entry name" value="DEAD"/>
    <property type="match status" value="1"/>
</dbReference>
<evidence type="ECO:0000256" key="3">
    <source>
        <dbReference type="ARBA" id="ARBA00022801"/>
    </source>
</evidence>
<dbReference type="InterPro" id="IPR011545">
    <property type="entry name" value="DEAD/DEAH_box_helicase_dom"/>
</dbReference>
<dbReference type="OrthoDB" id="5409596at2759"/>
<reference evidence="11" key="1">
    <citation type="journal article" date="2019" name="Environ. Microbiol.">
        <title>Fungal ecological strategies reflected in gene transcription - a case study of two litter decomposers.</title>
        <authorList>
            <person name="Barbi F."/>
            <person name="Kohler A."/>
            <person name="Barry K."/>
            <person name="Baskaran P."/>
            <person name="Daum C."/>
            <person name="Fauchery L."/>
            <person name="Ihrmark K."/>
            <person name="Kuo A."/>
            <person name="LaButti K."/>
            <person name="Lipzen A."/>
            <person name="Morin E."/>
            <person name="Grigoriev I.V."/>
            <person name="Henrissat B."/>
            <person name="Lindahl B."/>
            <person name="Martin F."/>
        </authorList>
    </citation>
    <scope>NUCLEOTIDE SEQUENCE</scope>
    <source>
        <strain evidence="11">JB14</strain>
    </source>
</reference>
<dbReference type="PANTHER" id="PTHR13710:SF105">
    <property type="entry name" value="ATP-DEPENDENT DNA HELICASE Q1"/>
    <property type="match status" value="1"/>
</dbReference>
<feature type="domain" description="Helicase ATP-binding" evidence="9">
    <location>
        <begin position="10"/>
        <end position="184"/>
    </location>
</feature>
<dbReference type="PROSITE" id="PS00690">
    <property type="entry name" value="DEAH_ATP_HELICASE"/>
    <property type="match status" value="1"/>
</dbReference>
<dbReference type="AlphaFoldDB" id="A0A6A4GED9"/>
<feature type="non-terminal residue" evidence="11">
    <location>
        <position position="346"/>
    </location>
</feature>
<organism evidence="11 12">
    <name type="scientific">Gymnopus androsaceus JB14</name>
    <dbReference type="NCBI Taxonomy" id="1447944"/>
    <lineage>
        <taxon>Eukaryota</taxon>
        <taxon>Fungi</taxon>
        <taxon>Dikarya</taxon>
        <taxon>Basidiomycota</taxon>
        <taxon>Agaricomycotina</taxon>
        <taxon>Agaricomycetes</taxon>
        <taxon>Agaricomycetidae</taxon>
        <taxon>Agaricales</taxon>
        <taxon>Marasmiineae</taxon>
        <taxon>Omphalotaceae</taxon>
        <taxon>Gymnopus</taxon>
    </lineage>
</organism>
<evidence type="ECO:0000313" key="11">
    <source>
        <dbReference type="EMBL" id="KAE9383949.1"/>
    </source>
</evidence>
<evidence type="ECO:0000256" key="8">
    <source>
        <dbReference type="ARBA" id="ARBA00034808"/>
    </source>
</evidence>
<dbReference type="GO" id="GO:0005737">
    <property type="term" value="C:cytoplasm"/>
    <property type="evidence" value="ECO:0007669"/>
    <property type="project" value="TreeGrafter"/>
</dbReference>
<dbReference type="Pfam" id="PF00271">
    <property type="entry name" value="Helicase_C"/>
    <property type="match status" value="1"/>
</dbReference>
<dbReference type="Gene3D" id="3.40.50.300">
    <property type="entry name" value="P-loop containing nucleotide triphosphate hydrolases"/>
    <property type="match status" value="2"/>
</dbReference>
<evidence type="ECO:0000256" key="5">
    <source>
        <dbReference type="ARBA" id="ARBA00023125"/>
    </source>
</evidence>
<dbReference type="GO" id="GO:0005694">
    <property type="term" value="C:chromosome"/>
    <property type="evidence" value="ECO:0007669"/>
    <property type="project" value="TreeGrafter"/>
</dbReference>
<dbReference type="InterPro" id="IPR001650">
    <property type="entry name" value="Helicase_C-like"/>
</dbReference>
<dbReference type="GO" id="GO:0003677">
    <property type="term" value="F:DNA binding"/>
    <property type="evidence" value="ECO:0007669"/>
    <property type="project" value="UniProtKB-KW"/>
</dbReference>
<dbReference type="EC" id="5.6.2.4" evidence="8"/>
<comment type="catalytic activity">
    <reaction evidence="7">
        <text>Couples ATP hydrolysis with the unwinding of duplex DNA by translocating in the 3'-5' direction.</text>
        <dbReference type="EC" id="5.6.2.4"/>
    </reaction>
</comment>
<dbReference type="GO" id="GO:0016787">
    <property type="term" value="F:hydrolase activity"/>
    <property type="evidence" value="ECO:0007669"/>
    <property type="project" value="UniProtKB-KW"/>
</dbReference>
<evidence type="ECO:0000256" key="4">
    <source>
        <dbReference type="ARBA" id="ARBA00022840"/>
    </source>
</evidence>
<keyword evidence="5" id="KW-0238">DNA-binding</keyword>
<gene>
    <name evidence="11" type="ORF">BT96DRAFT_746867</name>
</gene>
<evidence type="ECO:0000256" key="6">
    <source>
        <dbReference type="ARBA" id="ARBA00023235"/>
    </source>
</evidence>
<keyword evidence="6" id="KW-0413">Isomerase</keyword>
<evidence type="ECO:0000259" key="10">
    <source>
        <dbReference type="PROSITE" id="PS51194"/>
    </source>
</evidence>
<dbReference type="SMART" id="SM00490">
    <property type="entry name" value="HELICc"/>
    <property type="match status" value="1"/>
</dbReference>
<proteinExistence type="inferred from homology"/>
<evidence type="ECO:0000256" key="7">
    <source>
        <dbReference type="ARBA" id="ARBA00034617"/>
    </source>
</evidence>
<dbReference type="GO" id="GO:0009378">
    <property type="term" value="F:four-way junction helicase activity"/>
    <property type="evidence" value="ECO:0007669"/>
    <property type="project" value="TreeGrafter"/>
</dbReference>
<accession>A0A6A4GED9</accession>
<evidence type="ECO:0000256" key="2">
    <source>
        <dbReference type="ARBA" id="ARBA00022741"/>
    </source>
</evidence>
<keyword evidence="2" id="KW-0547">Nucleotide-binding</keyword>
<comment type="similarity">
    <text evidence="1">Belongs to the helicase family. RecQ subfamily.</text>
</comment>
<dbReference type="SUPFAM" id="SSF52540">
    <property type="entry name" value="P-loop containing nucleoside triphosphate hydrolases"/>
    <property type="match status" value="1"/>
</dbReference>
<feature type="non-terminal residue" evidence="11">
    <location>
        <position position="1"/>
    </location>
</feature>
<dbReference type="EMBL" id="ML770274">
    <property type="protein sequence ID" value="KAE9383949.1"/>
    <property type="molecule type" value="Genomic_DNA"/>
</dbReference>
<dbReference type="Proteomes" id="UP000799118">
    <property type="component" value="Unassembled WGS sequence"/>
</dbReference>
<dbReference type="GO" id="GO:0000724">
    <property type="term" value="P:double-strand break repair via homologous recombination"/>
    <property type="evidence" value="ECO:0007669"/>
    <property type="project" value="TreeGrafter"/>
</dbReference>
<keyword evidence="3 11" id="KW-0378">Hydrolase</keyword>
<dbReference type="InterPro" id="IPR027417">
    <property type="entry name" value="P-loop_NTPase"/>
</dbReference>
<keyword evidence="4" id="KW-0067">ATP-binding</keyword>
<feature type="domain" description="Helicase C-terminal" evidence="10">
    <location>
        <begin position="214"/>
        <end position="346"/>
    </location>
</feature>
<dbReference type="PROSITE" id="PS51192">
    <property type="entry name" value="HELICASE_ATP_BIND_1"/>
    <property type="match status" value="1"/>
</dbReference>
<keyword evidence="12" id="KW-1185">Reference proteome</keyword>
<dbReference type="CDD" id="cd18785">
    <property type="entry name" value="SF2_C"/>
    <property type="match status" value="1"/>
</dbReference>
<dbReference type="GO" id="GO:0005524">
    <property type="term" value="F:ATP binding"/>
    <property type="evidence" value="ECO:0007669"/>
    <property type="project" value="UniProtKB-KW"/>
</dbReference>
<dbReference type="SMART" id="SM00487">
    <property type="entry name" value="DEXDc"/>
    <property type="match status" value="1"/>
</dbReference>
<dbReference type="PANTHER" id="PTHR13710">
    <property type="entry name" value="DNA HELICASE RECQ FAMILY MEMBER"/>
    <property type="match status" value="1"/>
</dbReference>
<name>A0A6A4GED9_9AGAR</name>
<sequence length="346" mass="38798">EPDEWQAHLIHRVLQGYDGICVAATGLGKSLIFEGVAKLAGKGKVALVVCPLKALERDQVEHARRKGIDAIMINEDTEKDAHLWEQMRTTAQMVYLSPEMALSESFRNKLWKDSKFRSRLAAVFIDEAHCIDDWGEDDFRPLYRQLDSLRGYTGMEVPFVACTATCKTSTFDLLWKTLAFGNRPVWGIDVGAERPNLFFHTRILENTHNPVLDALNILPTTITSDTHREDIPKCLFYFKSEGACREAVQTLRKVLPEHLRDSVYPFSSDMSETAKEKCWKGLGDGSIRIVCATDAAGMGCSIPDVEYSIIFDLPQGLSVVAQRWGRAGRARDSLGVCILLVPSWAF</sequence>
<dbReference type="InterPro" id="IPR014001">
    <property type="entry name" value="Helicase_ATP-bd"/>
</dbReference>
<dbReference type="PROSITE" id="PS51194">
    <property type="entry name" value="HELICASE_CTER"/>
    <property type="match status" value="1"/>
</dbReference>
<evidence type="ECO:0000259" key="9">
    <source>
        <dbReference type="PROSITE" id="PS51192"/>
    </source>
</evidence>
<protein>
    <recommendedName>
        <fullName evidence="8">DNA 3'-5' helicase</fullName>
        <ecNumber evidence="8">5.6.2.4</ecNumber>
    </recommendedName>
</protein>
<evidence type="ECO:0000313" key="12">
    <source>
        <dbReference type="Proteomes" id="UP000799118"/>
    </source>
</evidence>